<dbReference type="AlphaFoldDB" id="A8P8U7"/>
<dbReference type="Proteomes" id="UP000001861">
    <property type="component" value="Unassembled WGS sequence"/>
</dbReference>
<gene>
    <name evidence="1" type="ORF">CC1G_11349</name>
</gene>
<name>A8P8U7_COPC7</name>
<dbReference type="InParanoid" id="A8P8U7"/>
<dbReference type="VEuPathDB" id="FungiDB:CC1G_11349"/>
<dbReference type="RefSeq" id="XP_001839638.1">
    <property type="nucleotide sequence ID" value="XM_001839586.1"/>
</dbReference>
<organism evidence="1 2">
    <name type="scientific">Coprinopsis cinerea (strain Okayama-7 / 130 / ATCC MYA-4618 / FGSC 9003)</name>
    <name type="common">Inky cap fungus</name>
    <name type="synonym">Hormographiella aspergillata</name>
    <dbReference type="NCBI Taxonomy" id="240176"/>
    <lineage>
        <taxon>Eukaryota</taxon>
        <taxon>Fungi</taxon>
        <taxon>Dikarya</taxon>
        <taxon>Basidiomycota</taxon>
        <taxon>Agaricomycotina</taxon>
        <taxon>Agaricomycetes</taxon>
        <taxon>Agaricomycetidae</taxon>
        <taxon>Agaricales</taxon>
        <taxon>Agaricineae</taxon>
        <taxon>Psathyrellaceae</taxon>
        <taxon>Coprinopsis</taxon>
    </lineage>
</organism>
<comment type="caution">
    <text evidence="1">The sequence shown here is derived from an EMBL/GenBank/DDBJ whole genome shotgun (WGS) entry which is preliminary data.</text>
</comment>
<keyword evidence="2" id="KW-1185">Reference proteome</keyword>
<dbReference type="KEGG" id="cci:CC1G_11349"/>
<dbReference type="GeneID" id="6016255"/>
<sequence>MKGFSNFVRNPDANIFVRQLFNNKEWNDYARDNPNPPDRCDPDCGQGLCRPEVDLFGCIGCATRQTVCSFLRDFIERRLPSLLHPALPNAVNDGFYQGQAILRSPVNRPEYGPAAWKKLYDLALDSRKLLATTRDNEELIYGKKFNLGNPMSAMAKAKSDGNWDAFGSLALELHGELKVIAERIVSVAHAMDTKIADSQWELFPFLFAVHRERIAAARQKRLLEEIAAVVNVSGPASEIVAQLRELLPPHDCDI</sequence>
<evidence type="ECO:0000313" key="1">
    <source>
        <dbReference type="EMBL" id="EAU82159.1"/>
    </source>
</evidence>
<protein>
    <submittedName>
        <fullName evidence="1">Uncharacterized protein</fullName>
    </submittedName>
</protein>
<proteinExistence type="predicted"/>
<dbReference type="EMBL" id="AACS02000011">
    <property type="protein sequence ID" value="EAU82159.1"/>
    <property type="molecule type" value="Genomic_DNA"/>
</dbReference>
<reference evidence="1 2" key="1">
    <citation type="journal article" date="2010" name="Proc. Natl. Acad. Sci. U.S.A.">
        <title>Insights into evolution of multicellular fungi from the assembled chromosomes of the mushroom Coprinopsis cinerea (Coprinus cinereus).</title>
        <authorList>
            <person name="Stajich J.E."/>
            <person name="Wilke S.K."/>
            <person name="Ahren D."/>
            <person name="Au C.H."/>
            <person name="Birren B.W."/>
            <person name="Borodovsky M."/>
            <person name="Burns C."/>
            <person name="Canback B."/>
            <person name="Casselton L.A."/>
            <person name="Cheng C.K."/>
            <person name="Deng J."/>
            <person name="Dietrich F.S."/>
            <person name="Fargo D.C."/>
            <person name="Farman M.L."/>
            <person name="Gathman A.C."/>
            <person name="Goldberg J."/>
            <person name="Guigo R."/>
            <person name="Hoegger P.J."/>
            <person name="Hooker J.B."/>
            <person name="Huggins A."/>
            <person name="James T.Y."/>
            <person name="Kamada T."/>
            <person name="Kilaru S."/>
            <person name="Kodira C."/>
            <person name="Kues U."/>
            <person name="Kupfer D."/>
            <person name="Kwan H.S."/>
            <person name="Lomsadze A."/>
            <person name="Li W."/>
            <person name="Lilly W.W."/>
            <person name="Ma L.J."/>
            <person name="Mackey A.J."/>
            <person name="Manning G."/>
            <person name="Martin F."/>
            <person name="Muraguchi H."/>
            <person name="Natvig D.O."/>
            <person name="Palmerini H."/>
            <person name="Ramesh M.A."/>
            <person name="Rehmeyer C.J."/>
            <person name="Roe B.A."/>
            <person name="Shenoy N."/>
            <person name="Stanke M."/>
            <person name="Ter-Hovhannisyan V."/>
            <person name="Tunlid A."/>
            <person name="Velagapudi R."/>
            <person name="Vision T.J."/>
            <person name="Zeng Q."/>
            <person name="Zolan M.E."/>
            <person name="Pukkila P.J."/>
        </authorList>
    </citation>
    <scope>NUCLEOTIDE SEQUENCE [LARGE SCALE GENOMIC DNA]</scope>
    <source>
        <strain evidence="2">Okayama-7 / 130 / ATCC MYA-4618 / FGSC 9003</strain>
    </source>
</reference>
<accession>A8P8U7</accession>
<evidence type="ECO:0000313" key="2">
    <source>
        <dbReference type="Proteomes" id="UP000001861"/>
    </source>
</evidence>